<dbReference type="Proteomes" id="UP000017836">
    <property type="component" value="Unassembled WGS sequence"/>
</dbReference>
<feature type="region of interest" description="Disordered" evidence="1">
    <location>
        <begin position="214"/>
        <end position="237"/>
    </location>
</feature>
<evidence type="ECO:0000313" key="2">
    <source>
        <dbReference type="EMBL" id="ERM98539.1"/>
    </source>
</evidence>
<gene>
    <name evidence="2" type="ORF">AMTR_s00113p00137090</name>
</gene>
<dbReference type="Gramene" id="ERM98539">
    <property type="protein sequence ID" value="ERM98539"/>
    <property type="gene ID" value="AMTR_s00113p00137090"/>
</dbReference>
<name>W1NV38_AMBTC</name>
<organism evidence="2 3">
    <name type="scientific">Amborella trichopoda</name>
    <dbReference type="NCBI Taxonomy" id="13333"/>
    <lineage>
        <taxon>Eukaryota</taxon>
        <taxon>Viridiplantae</taxon>
        <taxon>Streptophyta</taxon>
        <taxon>Embryophyta</taxon>
        <taxon>Tracheophyta</taxon>
        <taxon>Spermatophyta</taxon>
        <taxon>Magnoliopsida</taxon>
        <taxon>Amborellales</taxon>
        <taxon>Amborellaceae</taxon>
        <taxon>Amborella</taxon>
    </lineage>
</organism>
<feature type="compositionally biased region" description="Polar residues" evidence="1">
    <location>
        <begin position="228"/>
        <end position="237"/>
    </location>
</feature>
<keyword evidence="3" id="KW-1185">Reference proteome</keyword>
<evidence type="ECO:0000313" key="3">
    <source>
        <dbReference type="Proteomes" id="UP000017836"/>
    </source>
</evidence>
<feature type="region of interest" description="Disordered" evidence="1">
    <location>
        <begin position="152"/>
        <end position="193"/>
    </location>
</feature>
<dbReference type="AlphaFoldDB" id="W1NV38"/>
<evidence type="ECO:0000256" key="1">
    <source>
        <dbReference type="SAM" id="MobiDB-lite"/>
    </source>
</evidence>
<reference evidence="3" key="1">
    <citation type="journal article" date="2013" name="Science">
        <title>The Amborella genome and the evolution of flowering plants.</title>
        <authorList>
            <consortium name="Amborella Genome Project"/>
        </authorList>
    </citation>
    <scope>NUCLEOTIDE SEQUENCE [LARGE SCALE GENOMIC DNA]</scope>
</reference>
<protein>
    <submittedName>
        <fullName evidence="2">Uncharacterized protein</fullName>
    </submittedName>
</protein>
<proteinExistence type="predicted"/>
<feature type="compositionally biased region" description="Polar residues" evidence="1">
    <location>
        <begin position="164"/>
        <end position="188"/>
    </location>
</feature>
<dbReference type="EMBL" id="KI395324">
    <property type="protein sequence ID" value="ERM98539.1"/>
    <property type="molecule type" value="Genomic_DNA"/>
</dbReference>
<dbReference type="HOGENOM" id="CLU_1172079_0_0_1"/>
<sequence length="237" mass="25734">MAAGFCNPFIWIGDFLIPLFESVPREQGPLTSFPTILLSKDPLSGSQVLTWTDVRRDLKVPHSPSLRYGGKSTKVPCMGDTYIAPHSMHLATDKSLPGHVSEVRRKAAQSPFTEGKQVVIASMGRHKATSYIPTPLVSIPKGSTLQGGNPMVSTPHAHHKARGSLTQVTPRGNPLVTSRPCSRSNLSRSDPAHTTHVHLTARGDAIIVLTRVHRRQPSRPPPMHTKAHTCSLTDTSS</sequence>
<accession>W1NV38</accession>